<dbReference type="EMBL" id="OZ034837">
    <property type="protein sequence ID" value="CAL1678200.1"/>
    <property type="molecule type" value="Genomic_DNA"/>
</dbReference>
<evidence type="ECO:0000259" key="1">
    <source>
        <dbReference type="Pfam" id="PF16087"/>
    </source>
</evidence>
<dbReference type="InterPro" id="IPR036397">
    <property type="entry name" value="RNaseH_sf"/>
</dbReference>
<organism evidence="2 3">
    <name type="scientific">Lasius platythorax</name>
    <dbReference type="NCBI Taxonomy" id="488582"/>
    <lineage>
        <taxon>Eukaryota</taxon>
        <taxon>Metazoa</taxon>
        <taxon>Ecdysozoa</taxon>
        <taxon>Arthropoda</taxon>
        <taxon>Hexapoda</taxon>
        <taxon>Insecta</taxon>
        <taxon>Pterygota</taxon>
        <taxon>Neoptera</taxon>
        <taxon>Endopterygota</taxon>
        <taxon>Hymenoptera</taxon>
        <taxon>Apocrita</taxon>
        <taxon>Aculeata</taxon>
        <taxon>Formicoidea</taxon>
        <taxon>Formicidae</taxon>
        <taxon>Formicinae</taxon>
        <taxon>Lasius</taxon>
        <taxon>Lasius</taxon>
    </lineage>
</organism>
<sequence>MANYIPSEVVDVLLVLGECLQNYREASRVYRNRYPERKHPNHSEIRYLEQRARQGHLRRYQEHRVYNNEDDVRVLVILATIHLNPHTSSRVMAREIGISKTTILRILKKVKYHPYHITLTHTLSQLDMQLRVQFCHWAQQMIRADPNFFYNFMFSDESTFKNNNVLNRHNCHYWSNVNPIWHRQIDNQHRWSVNVWCGIINGYLIGPYFFDGNVNGENFLEFLRNHLPQLLEDVDLHTRQRMWIQLDGAPPHYAAIVRNYLDREYNDRWIGRHGPVAWPPRSPDMTSFNFFLWGYIKNVYEHAPTTREDMMERIRVACRNISHAVLLKTVRHFQDRLGLCIRVNGDNLEQFLR</sequence>
<dbReference type="GO" id="GO:0003676">
    <property type="term" value="F:nucleic acid binding"/>
    <property type="evidence" value="ECO:0007669"/>
    <property type="project" value="InterPro"/>
</dbReference>
<name>A0AAV2NEB5_9HYME</name>
<accession>A0AAV2NEB5</accession>
<dbReference type="Pfam" id="PF16087">
    <property type="entry name" value="DUF4817"/>
    <property type="match status" value="1"/>
</dbReference>
<evidence type="ECO:0000313" key="3">
    <source>
        <dbReference type="Proteomes" id="UP001497644"/>
    </source>
</evidence>
<gene>
    <name evidence="2" type="ORF">LPLAT_LOCUS4097</name>
</gene>
<protein>
    <recommendedName>
        <fullName evidence="1">DUF4817 domain-containing protein</fullName>
    </recommendedName>
</protein>
<dbReference type="PANTHER" id="PTHR47326:SF1">
    <property type="entry name" value="HTH PSQ-TYPE DOMAIN-CONTAINING PROTEIN"/>
    <property type="match status" value="1"/>
</dbReference>
<evidence type="ECO:0000313" key="2">
    <source>
        <dbReference type="EMBL" id="CAL1678200.1"/>
    </source>
</evidence>
<dbReference type="Gene3D" id="3.30.420.10">
    <property type="entry name" value="Ribonuclease H-like superfamily/Ribonuclease H"/>
    <property type="match status" value="1"/>
</dbReference>
<dbReference type="InterPro" id="IPR032135">
    <property type="entry name" value="DUF4817"/>
</dbReference>
<proteinExistence type="predicted"/>
<keyword evidence="3" id="KW-1185">Reference proteome</keyword>
<reference evidence="2" key="1">
    <citation type="submission" date="2024-04" db="EMBL/GenBank/DDBJ databases">
        <authorList>
            <consortium name="Molecular Ecology Group"/>
        </authorList>
    </citation>
    <scope>NUCLEOTIDE SEQUENCE</scope>
</reference>
<feature type="domain" description="DUF4817" evidence="1">
    <location>
        <begin position="10"/>
        <end position="51"/>
    </location>
</feature>
<dbReference type="PANTHER" id="PTHR47326">
    <property type="entry name" value="TRANSPOSABLE ELEMENT TC3 TRANSPOSASE-LIKE PROTEIN"/>
    <property type="match status" value="1"/>
</dbReference>
<dbReference type="Proteomes" id="UP001497644">
    <property type="component" value="Chromosome 14"/>
</dbReference>
<dbReference type="AlphaFoldDB" id="A0AAV2NEB5"/>